<organism evidence="1">
    <name type="scientific">Sigmofec virus UA08Rod_6488</name>
    <dbReference type="NCBI Taxonomy" id="2929232"/>
    <lineage>
        <taxon>Viruses</taxon>
        <taxon>Monodnaviria</taxon>
        <taxon>Sangervirae</taxon>
        <taxon>Phixviricota</taxon>
        <taxon>Malgrandaviricetes</taxon>
        <taxon>Petitvirales</taxon>
        <taxon>Microviridae</taxon>
    </lineage>
</organism>
<dbReference type="InterPro" id="IPR046781">
    <property type="entry name" value="Phage_ORF5"/>
</dbReference>
<evidence type="ECO:0000313" key="1">
    <source>
        <dbReference type="EMBL" id="UPW40851.1"/>
    </source>
</evidence>
<protein>
    <submittedName>
        <fullName evidence="1">Nonstructural protein</fullName>
    </submittedName>
</protein>
<reference evidence="1" key="1">
    <citation type="submission" date="2022-02" db="EMBL/GenBank/DDBJ databases">
        <title>Towards deciphering the DNA virus diversity associated with rodent species in the families Cricetidae and Heteromyidae.</title>
        <authorList>
            <person name="Lund M."/>
            <person name="Larsen B.B."/>
            <person name="Gryseels S."/>
            <person name="Kraberger S."/>
            <person name="Rowsey D.M."/>
            <person name="Steger L."/>
            <person name="Yule K.M."/>
            <person name="Upham N.S."/>
            <person name="Worobey M."/>
            <person name="Van Doorslaer K."/>
            <person name="Varsani A."/>
        </authorList>
    </citation>
    <scope>NUCLEOTIDE SEQUENCE</scope>
    <source>
        <strain evidence="1">UA08Rod_6488</strain>
    </source>
</reference>
<proteinExistence type="predicted"/>
<name>A0A976N0Z7_9VIRU</name>
<dbReference type="EMBL" id="OM869507">
    <property type="protein sequence ID" value="UPW40851.1"/>
    <property type="molecule type" value="Genomic_DNA"/>
</dbReference>
<sequence>MELQFFSIYDRITGNYGNMFFAANIDDAKRRAGVAFKDNPYRGDFELYHCGAFNQEHGLLSAFDKPVFLCSVVEVIGE</sequence>
<accession>A0A976N0Z7</accession>
<dbReference type="Pfam" id="PF20577">
    <property type="entry name" value="Phage_ORF5"/>
    <property type="match status" value="1"/>
</dbReference>